<gene>
    <name evidence="4" type="ORF">H1R20_g5108</name>
</gene>
<dbReference type="OrthoDB" id="2645170at2759"/>
<feature type="region of interest" description="Disordered" evidence="1">
    <location>
        <begin position="273"/>
        <end position="295"/>
    </location>
</feature>
<comment type="caution">
    <text evidence="4">The sequence shown here is derived from an EMBL/GenBank/DDBJ whole genome shotgun (WGS) entry which is preliminary data.</text>
</comment>
<protein>
    <recommendedName>
        <fullName evidence="3">DUF6533 domain-containing protein</fullName>
    </recommendedName>
</protein>
<organism evidence="4 5">
    <name type="scientific">Candolleomyces eurysporus</name>
    <dbReference type="NCBI Taxonomy" id="2828524"/>
    <lineage>
        <taxon>Eukaryota</taxon>
        <taxon>Fungi</taxon>
        <taxon>Dikarya</taxon>
        <taxon>Basidiomycota</taxon>
        <taxon>Agaricomycotina</taxon>
        <taxon>Agaricomycetes</taxon>
        <taxon>Agaricomycetidae</taxon>
        <taxon>Agaricales</taxon>
        <taxon>Agaricineae</taxon>
        <taxon>Psathyrellaceae</taxon>
        <taxon>Candolleomyces</taxon>
    </lineage>
</organism>
<reference evidence="4" key="1">
    <citation type="submission" date="2022-06" db="EMBL/GenBank/DDBJ databases">
        <title>Genome Sequence of Candolleomyces eurysporus.</title>
        <authorList>
            <person name="Buettner E."/>
        </authorList>
    </citation>
    <scope>NUCLEOTIDE SEQUENCE</scope>
    <source>
        <strain evidence="4">VTCC 930004</strain>
    </source>
</reference>
<feature type="transmembrane region" description="Helical" evidence="2">
    <location>
        <begin position="198"/>
        <end position="216"/>
    </location>
</feature>
<evidence type="ECO:0000259" key="3">
    <source>
        <dbReference type="Pfam" id="PF20151"/>
    </source>
</evidence>
<keyword evidence="2" id="KW-0812">Transmembrane</keyword>
<sequence>MSVVGLTLLVCDYLHTLELEVSLIWSRRWNMVKIIFFYARYSPFVDVPLVFVFQFNTSRSLEFYTQYCRQLDRATIWLITIGILSTEAVLVIRTHGLVGGTRKYLIYLITQYALLCLTVSVVIGVSTSFWIYNPPPSWDYGCQSAQTPGYGRLAFLGFILLLIHEIIVMAITLHAGWTKYRDQQRTPLIRILYRDGTIYFILTSLISLASIINSVTNSQENTALLAVFQRVVHSILSTRIILQARKAAFSTEEDPIGGLPLSALNRLEETTQLTTTTTKGEEEDTYQSAALNSHS</sequence>
<dbReference type="EMBL" id="JANBPK010000787">
    <property type="protein sequence ID" value="KAJ2931991.1"/>
    <property type="molecule type" value="Genomic_DNA"/>
</dbReference>
<evidence type="ECO:0000313" key="4">
    <source>
        <dbReference type="EMBL" id="KAJ2931991.1"/>
    </source>
</evidence>
<feature type="non-terminal residue" evidence="4">
    <location>
        <position position="295"/>
    </location>
</feature>
<keyword evidence="2" id="KW-0472">Membrane</keyword>
<dbReference type="Pfam" id="PF20151">
    <property type="entry name" value="DUF6533"/>
    <property type="match status" value="1"/>
</dbReference>
<feature type="transmembrane region" description="Helical" evidence="2">
    <location>
        <begin position="104"/>
        <end position="132"/>
    </location>
</feature>
<evidence type="ECO:0000313" key="5">
    <source>
        <dbReference type="Proteomes" id="UP001140091"/>
    </source>
</evidence>
<feature type="transmembrane region" description="Helical" evidence="2">
    <location>
        <begin position="152"/>
        <end position="177"/>
    </location>
</feature>
<feature type="compositionally biased region" description="Polar residues" evidence="1">
    <location>
        <begin position="286"/>
        <end position="295"/>
    </location>
</feature>
<feature type="domain" description="DUF6533" evidence="3">
    <location>
        <begin position="2"/>
        <end position="44"/>
    </location>
</feature>
<evidence type="ECO:0000256" key="1">
    <source>
        <dbReference type="SAM" id="MobiDB-lite"/>
    </source>
</evidence>
<dbReference type="AlphaFoldDB" id="A0A9W8J9Z7"/>
<dbReference type="Proteomes" id="UP001140091">
    <property type="component" value="Unassembled WGS sequence"/>
</dbReference>
<evidence type="ECO:0000256" key="2">
    <source>
        <dbReference type="SAM" id="Phobius"/>
    </source>
</evidence>
<accession>A0A9W8J9Z7</accession>
<name>A0A9W8J9Z7_9AGAR</name>
<keyword evidence="2" id="KW-1133">Transmembrane helix</keyword>
<dbReference type="InterPro" id="IPR045340">
    <property type="entry name" value="DUF6533"/>
</dbReference>
<keyword evidence="5" id="KW-1185">Reference proteome</keyword>
<feature type="transmembrane region" description="Helical" evidence="2">
    <location>
        <begin position="74"/>
        <end position="92"/>
    </location>
</feature>
<feature type="transmembrane region" description="Helical" evidence="2">
    <location>
        <begin position="35"/>
        <end position="54"/>
    </location>
</feature>
<proteinExistence type="predicted"/>